<organism evidence="1 2">
    <name type="scientific">Paenirhodobacter populi</name>
    <dbReference type="NCBI Taxonomy" id="2306993"/>
    <lineage>
        <taxon>Bacteria</taxon>
        <taxon>Pseudomonadati</taxon>
        <taxon>Pseudomonadota</taxon>
        <taxon>Alphaproteobacteria</taxon>
        <taxon>Rhodobacterales</taxon>
        <taxon>Rhodobacter group</taxon>
        <taxon>Paenirhodobacter</taxon>
    </lineage>
</organism>
<dbReference type="InterPro" id="IPR016181">
    <property type="entry name" value="Acyl_CoA_acyltransferase"/>
</dbReference>
<dbReference type="RefSeq" id="WP_128269086.1">
    <property type="nucleotide sequence ID" value="NZ_SAUW01000004.1"/>
</dbReference>
<sequence>MAYRCLNLISVIFEGSHDRTLGFFVSNNWVQVDIEGLPEGYSGLLFVVAPSFKAGVYLPMNELIAPSSTSHGKDHETIWAFVWPDESLHECCGWFSFDCLPDRVIPDNADVAPSHRGRGIASSVYRFVLHISERDMYPSATQTSDAQALWKKLAPNAQMLKFQVQGHPPCPA</sequence>
<proteinExistence type="predicted"/>
<evidence type="ECO:0008006" key="3">
    <source>
        <dbReference type="Google" id="ProtNLM"/>
    </source>
</evidence>
<accession>A0A443J0B7</accession>
<keyword evidence="2" id="KW-1185">Reference proteome</keyword>
<name>A0A443J0B7_9RHOB</name>
<comment type="caution">
    <text evidence="1">The sequence shown here is derived from an EMBL/GenBank/DDBJ whole genome shotgun (WGS) entry which is preliminary data.</text>
</comment>
<dbReference type="SUPFAM" id="SSF55729">
    <property type="entry name" value="Acyl-CoA N-acyltransferases (Nat)"/>
    <property type="match status" value="1"/>
</dbReference>
<reference evidence="1 2" key="2">
    <citation type="submission" date="2019-01" db="EMBL/GenBank/DDBJ databases">
        <authorList>
            <person name="Li Y."/>
        </authorList>
    </citation>
    <scope>NUCLEOTIDE SEQUENCE [LARGE SCALE GENOMIC DNA]</scope>
    <source>
        <strain evidence="1 2">2D-5</strain>
    </source>
</reference>
<reference evidence="1 2" key="1">
    <citation type="submission" date="2019-01" db="EMBL/GenBank/DDBJ databases">
        <title>Sinorhodobacter populi sp. nov. isolated from the symptomatic bark tissue of Populus euramericana canker.</title>
        <authorList>
            <person name="Xu G."/>
        </authorList>
    </citation>
    <scope>NUCLEOTIDE SEQUENCE [LARGE SCALE GENOMIC DNA]</scope>
    <source>
        <strain evidence="1 2">2D-5</strain>
    </source>
</reference>
<evidence type="ECO:0000313" key="1">
    <source>
        <dbReference type="EMBL" id="RWR13803.1"/>
    </source>
</evidence>
<dbReference type="AlphaFoldDB" id="A0A443J0B7"/>
<gene>
    <name evidence="1" type="ORF">D2T33_05235</name>
</gene>
<protein>
    <recommendedName>
        <fullName evidence="3">N-acetyltransferase domain-containing protein</fullName>
    </recommendedName>
</protein>
<dbReference type="Proteomes" id="UP000285710">
    <property type="component" value="Unassembled WGS sequence"/>
</dbReference>
<evidence type="ECO:0000313" key="2">
    <source>
        <dbReference type="Proteomes" id="UP000285710"/>
    </source>
</evidence>
<dbReference type="EMBL" id="SAUW01000004">
    <property type="protein sequence ID" value="RWR13803.1"/>
    <property type="molecule type" value="Genomic_DNA"/>
</dbReference>